<accession>A0A8F4M7X2</accession>
<keyword evidence="1" id="KW-0150">Chloroplast</keyword>
<sequence length="23" mass="2575">MRILPGDCVKNEVSTYDQSASNF</sequence>
<proteinExistence type="predicted"/>
<geneLocation type="chloroplast" evidence="1"/>
<keyword evidence="1" id="KW-0396">Initiation factor</keyword>
<dbReference type="GO" id="GO:0003743">
    <property type="term" value="F:translation initiation factor activity"/>
    <property type="evidence" value="ECO:0007669"/>
    <property type="project" value="UniProtKB-KW"/>
</dbReference>
<reference evidence="1" key="1">
    <citation type="submission" date="2021-04" db="EMBL/GenBank/DDBJ databases">
        <title>The complete chloroplast genome sequence of Chaya (Cnidoscolus aconitifolius) and phylogenetic analysis.</title>
        <authorList>
            <person name="Qin Y."/>
            <person name="Li M."/>
            <person name="Zhong L."/>
            <person name="Wei Q."/>
            <person name="Xiao Y."/>
            <person name="Zhang X."/>
            <person name="Qin Z."/>
        </authorList>
    </citation>
    <scope>NUCLEOTIDE SEQUENCE</scope>
</reference>
<keyword evidence="1" id="KW-0648">Protein biosynthesis</keyword>
<protein>
    <submittedName>
        <fullName evidence="1">Translation initiation factor 1</fullName>
    </submittedName>
</protein>
<dbReference type="AlphaFoldDB" id="A0A8F4M7X2"/>
<organism evidence="1">
    <name type="scientific">Cnidoscolus aconitifolius</name>
    <dbReference type="NCBI Taxonomy" id="398630"/>
    <lineage>
        <taxon>Eukaryota</taxon>
        <taxon>Viridiplantae</taxon>
        <taxon>Streptophyta</taxon>
        <taxon>Embryophyta</taxon>
        <taxon>Tracheophyta</taxon>
        <taxon>Spermatophyta</taxon>
        <taxon>Magnoliopsida</taxon>
        <taxon>eudicotyledons</taxon>
        <taxon>Gunneridae</taxon>
        <taxon>Pentapetalae</taxon>
        <taxon>rosids</taxon>
        <taxon>fabids</taxon>
        <taxon>Malpighiales</taxon>
        <taxon>Euphorbiaceae</taxon>
        <taxon>Crotonoideae</taxon>
        <taxon>Manihoteae</taxon>
        <taxon>Cnidoscolus</taxon>
    </lineage>
</organism>
<dbReference type="EMBL" id="MZ045411">
    <property type="protein sequence ID" value="QXE40055.1"/>
    <property type="molecule type" value="Genomic_DNA"/>
</dbReference>
<gene>
    <name evidence="1" type="primary">infA</name>
</gene>
<keyword evidence="1" id="KW-0934">Plastid</keyword>
<name>A0A8F4M7X2_9ROSI</name>
<evidence type="ECO:0000313" key="1">
    <source>
        <dbReference type="EMBL" id="QXE40055.1"/>
    </source>
</evidence>